<dbReference type="OrthoDB" id="2405412at2759"/>
<gene>
    <name evidence="1" type="ORF">O181_009000</name>
</gene>
<dbReference type="EMBL" id="AVOT02002134">
    <property type="protein sequence ID" value="MBW0469285.1"/>
    <property type="molecule type" value="Genomic_DNA"/>
</dbReference>
<organism evidence="1 2">
    <name type="scientific">Austropuccinia psidii MF-1</name>
    <dbReference type="NCBI Taxonomy" id="1389203"/>
    <lineage>
        <taxon>Eukaryota</taxon>
        <taxon>Fungi</taxon>
        <taxon>Dikarya</taxon>
        <taxon>Basidiomycota</taxon>
        <taxon>Pucciniomycotina</taxon>
        <taxon>Pucciniomycetes</taxon>
        <taxon>Pucciniales</taxon>
        <taxon>Sphaerophragmiaceae</taxon>
        <taxon>Austropuccinia</taxon>
    </lineage>
</organism>
<keyword evidence="2" id="KW-1185">Reference proteome</keyword>
<dbReference type="AlphaFoldDB" id="A0A9Q3GJF9"/>
<protein>
    <submittedName>
        <fullName evidence="1">Uncharacterized protein</fullName>
    </submittedName>
</protein>
<reference evidence="1" key="1">
    <citation type="submission" date="2021-03" db="EMBL/GenBank/DDBJ databases">
        <title>Draft genome sequence of rust myrtle Austropuccinia psidii MF-1, a brazilian biotype.</title>
        <authorList>
            <person name="Quecine M.C."/>
            <person name="Pachon D.M.R."/>
            <person name="Bonatelli M.L."/>
            <person name="Correr F.H."/>
            <person name="Franceschini L.M."/>
            <person name="Leite T.F."/>
            <person name="Margarido G.R.A."/>
            <person name="Almeida C.A."/>
            <person name="Ferrarezi J.A."/>
            <person name="Labate C.A."/>
        </authorList>
    </citation>
    <scope>NUCLEOTIDE SEQUENCE</scope>
    <source>
        <strain evidence="1">MF-1</strain>
    </source>
</reference>
<dbReference type="Proteomes" id="UP000765509">
    <property type="component" value="Unassembled WGS sequence"/>
</dbReference>
<name>A0A9Q3GJF9_9BASI</name>
<proteinExistence type="predicted"/>
<accession>A0A9Q3GJF9</accession>
<comment type="caution">
    <text evidence="1">The sequence shown here is derived from an EMBL/GenBank/DDBJ whole genome shotgun (WGS) entry which is preliminary data.</text>
</comment>
<evidence type="ECO:0000313" key="2">
    <source>
        <dbReference type="Proteomes" id="UP000765509"/>
    </source>
</evidence>
<sequence>MIHETPTDSVMMTRMNLIILRNFNLSVILGTIEINGSKLTCQDTPSPLEIFAPASHPLPVITSIDSNQSISSSQSNSTLKSKQFSAIIQIKDSHSNIQSLDQILTSSYHPKPSIWTSSFNVQNSFHSKTWSLIRELNPNLVALQLPKSWSNDLSCLSSESQAFHLTSFKG</sequence>
<evidence type="ECO:0000313" key="1">
    <source>
        <dbReference type="EMBL" id="MBW0469285.1"/>
    </source>
</evidence>